<dbReference type="InterPro" id="IPR010971">
    <property type="entry name" value="UbiH/COQ6"/>
</dbReference>
<dbReference type="EMBL" id="LNYK01000014">
    <property type="protein sequence ID" value="KTD21787.1"/>
    <property type="molecule type" value="Genomic_DNA"/>
</dbReference>
<dbReference type="InterPro" id="IPR002938">
    <property type="entry name" value="FAD-bd"/>
</dbReference>
<dbReference type="OrthoDB" id="9769565at2"/>
<evidence type="ECO:0000259" key="8">
    <source>
        <dbReference type="Pfam" id="PF01494"/>
    </source>
</evidence>
<keyword evidence="6" id="KW-0560">Oxidoreductase</keyword>
<sequence length="402" mass="44302">MANREVDVLIIGGGLTGAALMLALRGSGYQTLLVDKQPLAVKISPDFDARTLALSVASTRILSMLGVWEELEKEVCPIHHIHVSEQRRFGSTRLQAGGKNPHGFVIEMQYLQHALSKKLETQNLLAPAELTALDRKTGTATIDHLGQSISIRAALIVAADGADSRARELCQLPKREKKYDHQALVANIGLSRPHEHWAYERFTPSGPLALLPMSANRAALVWSLPPALAGELRDAPEQEFLRQLQHAFGYRLGRFIKAGNRNCYPLRQVIMPIQHAWPLVFIGNAAHTLHPVAGQGFNLGLRDVALLAQYILERGLNEAMLHSYQKARHFDQTAITHFTDGLVGLFSFNNPALGLIRGAGLLALDNFPAMQRLLRRLASGFTGVVPDLACKIPFVRQNSNMR</sequence>
<evidence type="ECO:0000256" key="1">
    <source>
        <dbReference type="ARBA" id="ARBA00001974"/>
    </source>
</evidence>
<organism evidence="9 10">
    <name type="scientific">Legionella londiniensis</name>
    <dbReference type="NCBI Taxonomy" id="45068"/>
    <lineage>
        <taxon>Bacteria</taxon>
        <taxon>Pseudomonadati</taxon>
        <taxon>Pseudomonadota</taxon>
        <taxon>Gammaproteobacteria</taxon>
        <taxon>Legionellales</taxon>
        <taxon>Legionellaceae</taxon>
        <taxon>Legionella</taxon>
    </lineage>
</organism>
<dbReference type="InterPro" id="IPR051205">
    <property type="entry name" value="UbiH/COQ6_monooxygenase"/>
</dbReference>
<dbReference type="AlphaFoldDB" id="A0A0W0VNP4"/>
<keyword evidence="7" id="KW-0503">Monooxygenase</keyword>
<evidence type="ECO:0000256" key="4">
    <source>
        <dbReference type="ARBA" id="ARBA00022630"/>
    </source>
</evidence>
<evidence type="ECO:0000313" key="10">
    <source>
        <dbReference type="Proteomes" id="UP000054997"/>
    </source>
</evidence>
<dbReference type="InterPro" id="IPR036188">
    <property type="entry name" value="FAD/NAD-bd_sf"/>
</dbReference>
<evidence type="ECO:0000256" key="3">
    <source>
        <dbReference type="ARBA" id="ARBA00005349"/>
    </source>
</evidence>
<dbReference type="PANTHER" id="PTHR43876:SF8">
    <property type="entry name" value="2-OCTAPRENYL-6-METHOXYPHENOL HYDROXYLASE"/>
    <property type="match status" value="1"/>
</dbReference>
<dbReference type="PROSITE" id="PS01304">
    <property type="entry name" value="UBIH"/>
    <property type="match status" value="1"/>
</dbReference>
<evidence type="ECO:0000256" key="2">
    <source>
        <dbReference type="ARBA" id="ARBA00004749"/>
    </source>
</evidence>
<keyword evidence="10" id="KW-1185">Reference proteome</keyword>
<dbReference type="GO" id="GO:0008681">
    <property type="term" value="F:2-octaprenyl-6-methoxyphenol hydroxylase activity"/>
    <property type="evidence" value="ECO:0007669"/>
    <property type="project" value="TreeGrafter"/>
</dbReference>
<dbReference type="RefSeq" id="WP_058529105.1">
    <property type="nucleotide sequence ID" value="NZ_CAAAHZ010000002.1"/>
</dbReference>
<evidence type="ECO:0000256" key="5">
    <source>
        <dbReference type="ARBA" id="ARBA00022827"/>
    </source>
</evidence>
<dbReference type="Gene3D" id="3.50.50.60">
    <property type="entry name" value="FAD/NAD(P)-binding domain"/>
    <property type="match status" value="2"/>
</dbReference>
<comment type="pathway">
    <text evidence="2">Cofactor biosynthesis; ubiquinone biosynthesis.</text>
</comment>
<proteinExistence type="inferred from homology"/>
<accession>A0A0W0VNP4</accession>
<dbReference type="SUPFAM" id="SSF51905">
    <property type="entry name" value="FAD/NAD(P)-binding domain"/>
    <property type="match status" value="1"/>
</dbReference>
<dbReference type="UniPathway" id="UPA00232"/>
<dbReference type="NCBIfam" id="TIGR01988">
    <property type="entry name" value="Ubi-OHases"/>
    <property type="match status" value="1"/>
</dbReference>
<dbReference type="InterPro" id="IPR018168">
    <property type="entry name" value="Ubi_Hdrlase_CS"/>
</dbReference>
<dbReference type="PATRIC" id="fig|45068.5.peg.1030"/>
<comment type="similarity">
    <text evidence="3">Belongs to the UbiH/COQ6 family.</text>
</comment>
<keyword evidence="4" id="KW-0285">Flavoprotein</keyword>
<name>A0A0W0VNP4_9GAMM</name>
<keyword evidence="5" id="KW-0274">FAD</keyword>
<evidence type="ECO:0000313" key="9">
    <source>
        <dbReference type="EMBL" id="KTD21787.1"/>
    </source>
</evidence>
<gene>
    <name evidence="9" type="primary">ubiH_1</name>
    <name evidence="9" type="ORF">Llon_0952</name>
</gene>
<dbReference type="Proteomes" id="UP000054997">
    <property type="component" value="Unassembled WGS sequence"/>
</dbReference>
<comment type="caution">
    <text evidence="9">The sequence shown here is derived from an EMBL/GenBank/DDBJ whole genome shotgun (WGS) entry which is preliminary data.</text>
</comment>
<evidence type="ECO:0000256" key="7">
    <source>
        <dbReference type="ARBA" id="ARBA00023033"/>
    </source>
</evidence>
<feature type="domain" description="FAD-binding" evidence="8">
    <location>
        <begin position="5"/>
        <end position="336"/>
    </location>
</feature>
<evidence type="ECO:0000256" key="6">
    <source>
        <dbReference type="ARBA" id="ARBA00023002"/>
    </source>
</evidence>
<dbReference type="STRING" id="45068.Llon_0952"/>
<dbReference type="Pfam" id="PF01494">
    <property type="entry name" value="FAD_binding_3"/>
    <property type="match status" value="1"/>
</dbReference>
<dbReference type="GO" id="GO:0006744">
    <property type="term" value="P:ubiquinone biosynthetic process"/>
    <property type="evidence" value="ECO:0007669"/>
    <property type="project" value="UniProtKB-UniPathway"/>
</dbReference>
<comment type="cofactor">
    <cofactor evidence="1">
        <name>FAD</name>
        <dbReference type="ChEBI" id="CHEBI:57692"/>
    </cofactor>
</comment>
<dbReference type="PRINTS" id="PR00420">
    <property type="entry name" value="RNGMNOXGNASE"/>
</dbReference>
<dbReference type="GO" id="GO:0071949">
    <property type="term" value="F:FAD binding"/>
    <property type="evidence" value="ECO:0007669"/>
    <property type="project" value="InterPro"/>
</dbReference>
<protein>
    <submittedName>
        <fullName evidence="9">2-octaprenyl-6-methoxyphenol hydroxylase</fullName>
    </submittedName>
</protein>
<dbReference type="PANTHER" id="PTHR43876">
    <property type="entry name" value="UBIQUINONE BIOSYNTHESIS MONOOXYGENASE COQ6, MITOCHONDRIAL"/>
    <property type="match status" value="1"/>
</dbReference>
<reference evidence="9 10" key="1">
    <citation type="submission" date="2015-11" db="EMBL/GenBank/DDBJ databases">
        <title>Genomic analysis of 38 Legionella species identifies large and diverse effector repertoires.</title>
        <authorList>
            <person name="Burstein D."/>
            <person name="Amaro F."/>
            <person name="Zusman T."/>
            <person name="Lifshitz Z."/>
            <person name="Cohen O."/>
            <person name="Gilbert J.A."/>
            <person name="Pupko T."/>
            <person name="Shuman H.A."/>
            <person name="Segal G."/>
        </authorList>
    </citation>
    <scope>NUCLEOTIDE SEQUENCE [LARGE SCALE GENOMIC DNA]</scope>
    <source>
        <strain evidence="9 10">ATCC 49505</strain>
    </source>
</reference>